<name>A0A9Q1H3U9_HOLLE</name>
<gene>
    <name evidence="2" type="ORF">HOLleu_25931</name>
</gene>
<feature type="region of interest" description="Disordered" evidence="1">
    <location>
        <begin position="35"/>
        <end position="64"/>
    </location>
</feature>
<accession>A0A9Q1H3U9</accession>
<organism evidence="2 3">
    <name type="scientific">Holothuria leucospilota</name>
    <name type="common">Black long sea cucumber</name>
    <name type="synonym">Mertensiothuria leucospilota</name>
    <dbReference type="NCBI Taxonomy" id="206669"/>
    <lineage>
        <taxon>Eukaryota</taxon>
        <taxon>Metazoa</taxon>
        <taxon>Echinodermata</taxon>
        <taxon>Eleutherozoa</taxon>
        <taxon>Echinozoa</taxon>
        <taxon>Holothuroidea</taxon>
        <taxon>Aspidochirotacea</taxon>
        <taxon>Aspidochirotida</taxon>
        <taxon>Holothuriidae</taxon>
        <taxon>Holothuria</taxon>
    </lineage>
</organism>
<dbReference type="OrthoDB" id="10068084at2759"/>
<comment type="caution">
    <text evidence="2">The sequence shown here is derived from an EMBL/GenBank/DDBJ whole genome shotgun (WGS) entry which is preliminary data.</text>
</comment>
<evidence type="ECO:0000256" key="1">
    <source>
        <dbReference type="SAM" id="MobiDB-lite"/>
    </source>
</evidence>
<keyword evidence="3" id="KW-1185">Reference proteome</keyword>
<proteinExistence type="predicted"/>
<dbReference type="Proteomes" id="UP001152320">
    <property type="component" value="Chromosome 12"/>
</dbReference>
<evidence type="ECO:0000313" key="2">
    <source>
        <dbReference type="EMBL" id="KAJ8032414.1"/>
    </source>
</evidence>
<evidence type="ECO:0000313" key="3">
    <source>
        <dbReference type="Proteomes" id="UP001152320"/>
    </source>
</evidence>
<reference evidence="2" key="1">
    <citation type="submission" date="2021-10" db="EMBL/GenBank/DDBJ databases">
        <title>Tropical sea cucumber genome reveals ecological adaptation and Cuvierian tubules defense mechanism.</title>
        <authorList>
            <person name="Chen T."/>
        </authorList>
    </citation>
    <scope>NUCLEOTIDE SEQUENCE</scope>
    <source>
        <strain evidence="2">Nanhai2018</strain>
        <tissue evidence="2">Muscle</tissue>
    </source>
</reference>
<sequence>MSRYLYSEKLEEKLDQGSEVLTEVKAKLRGFNLDTVGSSTQEPTPQVQTAATVSSSRKTGENNNWGNLPWKKDFKIAGQIGEPGQKDRLSFASLARQIEAGVKKGFSHDDVTEAVIKAIVPGSRLRNYLEGRTTISLPELRSLLRAHFQEKEATTLFQELSTAFQGPKETAHSFVLRTLDLRQKVVFASQEAGAGVIYTYDQAQKMFLHTVSTGLQSDYVRQQLQPLLTQEGTTDEALLEALTVFVGQEAERAMKLKKSKVCQIKSDDTGAQVSLVSEEWVKQHLPQTLVRPMEDLLDSEGLRLNTATGTPIGFQGWIEVKFQIPNATLTGDEIIVPMLVTEEILETPIIGYNVIEEMAQRGSMKSTQKQFCKLLPQMSYPQVNKLVNMLQTVDSEEMSTVKTKRNSVKVMAGETIIVRCTTHARAHEEVTTLFEPDENHQLPEGLIFHATPVTIKPGNSCQWESQSQITV</sequence>
<dbReference type="EMBL" id="JAIZAY010000012">
    <property type="protein sequence ID" value="KAJ8032414.1"/>
    <property type="molecule type" value="Genomic_DNA"/>
</dbReference>
<dbReference type="AlphaFoldDB" id="A0A9Q1H3U9"/>
<protein>
    <submittedName>
        <fullName evidence="2">Uncharacterized protein</fullName>
    </submittedName>
</protein>